<dbReference type="InterPro" id="IPR003137">
    <property type="entry name" value="PA_domain"/>
</dbReference>
<feature type="region of interest" description="Disordered" evidence="12">
    <location>
        <begin position="1934"/>
        <end position="1957"/>
    </location>
</feature>
<dbReference type="Gene3D" id="3.50.30.30">
    <property type="match status" value="1"/>
</dbReference>
<dbReference type="PRINTS" id="PR00723">
    <property type="entry name" value="SUBTILISIN"/>
</dbReference>
<name>A0A939BFA9_9FIRM</name>
<dbReference type="InterPro" id="IPR051048">
    <property type="entry name" value="Peptidase_S8/S53_subtilisin"/>
</dbReference>
<dbReference type="Proteomes" id="UP000774750">
    <property type="component" value="Unassembled WGS sequence"/>
</dbReference>
<evidence type="ECO:0000256" key="10">
    <source>
        <dbReference type="RuleBase" id="RU003355"/>
    </source>
</evidence>
<feature type="chain" id="PRO_5039567386" evidence="14">
    <location>
        <begin position="28"/>
        <end position="1985"/>
    </location>
</feature>
<dbReference type="GO" id="GO:0006508">
    <property type="term" value="P:proteolysis"/>
    <property type="evidence" value="ECO:0007669"/>
    <property type="project" value="UniProtKB-KW"/>
</dbReference>
<accession>A0A939BFA9</accession>
<evidence type="ECO:0000256" key="14">
    <source>
        <dbReference type="SAM" id="SignalP"/>
    </source>
</evidence>
<protein>
    <submittedName>
        <fullName evidence="16">S8 family serine peptidase</fullName>
    </submittedName>
</protein>
<keyword evidence="3 9" id="KW-0645">Protease</keyword>
<dbReference type="InterPro" id="IPR023828">
    <property type="entry name" value="Peptidase_S8_Ser-AS"/>
</dbReference>
<dbReference type="InterPro" id="IPR023827">
    <property type="entry name" value="Peptidase_S8_Asp-AS"/>
</dbReference>
<feature type="active site" description="Charge relay system" evidence="8 9">
    <location>
        <position position="199"/>
    </location>
</feature>
<dbReference type="Gene3D" id="1.20.1270.90">
    <property type="entry name" value="AF1782-like"/>
    <property type="match status" value="1"/>
</dbReference>
<keyword evidence="11" id="KW-0175">Coiled coil</keyword>
<sequence>MVKKHLSRLLSVLVAAALAFASLPLEAVYAAGASDSNGSLTLQDAVNSHLQSFESYAADDEVEFIVELEGKSLLETKSQNVTLQSFLNTAKGEAAVNSIEKEQASVEQKMMITRSSGLEIEFTYKTVLNGFAVRAKYSEKERLESIPGVKNVYVAAMHEYVEPVDGYTQATHTSGALMDSDRANAEGYTGKGTVTAILDTGLDVNHSAFANAPEDPRYTQDDVAQIVAEGELNATGDVSALYKSEKIPFAYDYADKDNDVADSEGHGTHVTGSVGADSAALTGVAPDTQLMMMKVFSDVQSGASDTWILAALEDCVLLDVDAINMSLGSAAGFTESDELTNQVYERVEAEGLNLLCAAGNDTSSAYSNLLGTDMNLITNPDNGVVGSPSTYNAALSVASINEESVYSVYFMAGGNKIKFNDSAASDDLKFEKALDGQTLEYVQVPNFGDEYDFDEVDVKGKIALVERGSIAFTEKEQNAYDAGAAGVIVYDNEEGELPNMQVNGLLPMIIVTKADGQFLRGLEDKTITVSEDFAEDMPDAQGGLMSDFSSLGVSPDLSLKPEITAPGGNVYSTLPGDTFGNMSGTSMASPHMAGAAAVMKQYVNETFPELSATEKQQLINQLMMSTAVPVQDEDGVYYTPRKQGAGLAQIYNAIHTGAYLTVEGCDRPKAELKDNENGTFSFTFTVHNMTDQALSYDLSAVPLTAKAETLYGYRCVSESSRVLPESEFTVSFSGDTVNVPANGTATVTVNMQLTEEGKQQFAEFTNGTFLDGFVMLDSNNEDGIDLSLPYLGFYGDWADAPIFDETLYDDGEASTYDMSGLYLINYADYTGYPLGINMITADMESASADKIAVASRSLGYYMVTPVLGMLRNSKEMTYTVTDQDGEAVFTGTGYNAPKSYYYANGDFFTYHLPSTDLWWQPIYDGGDGYYYYLPDGDYTYTVTGRVDGEEGTQSISFPIEIDNTAPEVTSHRYYEENGTPYLEVTVQDNHYIMAAQLVDTNDEPLSDIIATESQEAGGAVTYTFDLTEARASGVNLGKVLILDYAQNMTESPVYSLISQNIDPMEVQISQQDLHFSLGTAPFQLTAVVYPEEAENKTLTWSSDDPSVAAVSETGVMTTVGAGTTTIRATAYNGVQGTTTVTVVAPTTTFPEDFVIREDGRYVIPADLNREVTITDNAHNVTLVGNTANTKENPYEGLSFVSENTDLNLTIENLNVNADSSKPVISFKGTGNTLVLSGENTLSNASYSAKALILVPQDGDVTVKGSGTLNLQLAAGSYGAGIGGNTSAPAGTITIDGGVINGTSYGAGALIGGAGSSNGGATVVVNGGTLDLNLLLNSGYPNNSTSCGAGIGGGYSASSSNAQVSVTINGGTITGQTDIGASVIGTGYGSSVRPNITINGGKIDVAATGDGAAIGTGSRQVYNDFAPARVTVNGGEVIASASGNGAAIGGGYGIGGSIVYVNGGTVTASATGAGAAIGDGGSSDTGSVGTLRISAGSVKATASNTGTAISDQSVDNNNSDRVFEALVYAPNVKSVMIDGVDWKVSENHPDDDNLHLWLAAGTHDIQVTTEDGTLKYEAVVTPTGRVTVRQYFNVTYVLTGLETNGADKVYAGETLSGTLTAQDDKHLPESITVTMGGETVTAEYSQETGAFSVANVTGDIILTASASEIPVDKSALAAAIAEAEALVQDDYTSDSWSAFAEELADAKAVLADDDATQQAVNDAAAALESAMEALVERGDKTALEALIDEAEALKEADYTSSTWTAFEEALNAAQEVAADADALQGEIDDAAEALESAMEALVERGDKTALEALIDEAEALKEADYTADTWAAFEEALNAAQTVAADAEALQGEIDGAADALRAAMDALTANSDKSALEELISEAENMQQDSYTADSWSKLEEALDAAKATAADKGATQAEVDAAAEALRAAIDGLEKVQVTPPETTDPEKPSPDTGDNTAVAVPLVLVLAAGACAVVFFKRKKSAR</sequence>
<dbReference type="PROSITE" id="PS00137">
    <property type="entry name" value="SUBTILASE_HIS"/>
    <property type="match status" value="1"/>
</dbReference>
<dbReference type="GO" id="GO:0004252">
    <property type="term" value="F:serine-type endopeptidase activity"/>
    <property type="evidence" value="ECO:0007669"/>
    <property type="project" value="UniProtKB-UniRule"/>
</dbReference>
<dbReference type="InterPro" id="IPR000209">
    <property type="entry name" value="Peptidase_S8/S53_dom"/>
</dbReference>
<dbReference type="SUPFAM" id="SSF52743">
    <property type="entry name" value="Subtilisin-like"/>
    <property type="match status" value="1"/>
</dbReference>
<evidence type="ECO:0000256" key="9">
    <source>
        <dbReference type="PROSITE-ProRule" id="PRU01240"/>
    </source>
</evidence>
<comment type="similarity">
    <text evidence="1 9 10">Belongs to the peptidase S8 family.</text>
</comment>
<dbReference type="GO" id="GO:0016020">
    <property type="term" value="C:membrane"/>
    <property type="evidence" value="ECO:0007669"/>
    <property type="project" value="InterPro"/>
</dbReference>
<dbReference type="CDD" id="cd07475">
    <property type="entry name" value="Peptidases_S8_C5a_Peptidase"/>
    <property type="match status" value="1"/>
</dbReference>
<evidence type="ECO:0000256" key="5">
    <source>
        <dbReference type="ARBA" id="ARBA00022737"/>
    </source>
</evidence>
<dbReference type="InterPro" id="IPR034216">
    <property type="entry name" value="C5a_Peptidase"/>
</dbReference>
<dbReference type="PANTHER" id="PTHR43399">
    <property type="entry name" value="SUBTILISIN-RELATED"/>
    <property type="match status" value="1"/>
</dbReference>
<feature type="active site" description="Charge relay system" evidence="8 9">
    <location>
        <position position="586"/>
    </location>
</feature>
<dbReference type="InterPro" id="IPR010435">
    <property type="entry name" value="C5a/SBT2-like_Fn3"/>
</dbReference>
<dbReference type="EMBL" id="JACJKY010000032">
    <property type="protein sequence ID" value="MBM6921912.1"/>
    <property type="molecule type" value="Genomic_DNA"/>
</dbReference>
<evidence type="ECO:0000256" key="3">
    <source>
        <dbReference type="ARBA" id="ARBA00022670"/>
    </source>
</evidence>
<evidence type="ECO:0000313" key="17">
    <source>
        <dbReference type="Proteomes" id="UP000774750"/>
    </source>
</evidence>
<keyword evidence="5" id="KW-0677">Repeat</keyword>
<dbReference type="InterPro" id="IPR036852">
    <property type="entry name" value="Peptidase_S8/S53_dom_sf"/>
</dbReference>
<evidence type="ECO:0000256" key="13">
    <source>
        <dbReference type="SAM" id="Phobius"/>
    </source>
</evidence>
<dbReference type="Pfam" id="PF02225">
    <property type="entry name" value="PA"/>
    <property type="match status" value="1"/>
</dbReference>
<feature type="coiled-coil region" evidence="11">
    <location>
        <begin position="1765"/>
        <end position="1799"/>
    </location>
</feature>
<proteinExistence type="inferred from homology"/>
<organism evidence="16 17">
    <name type="scientific">Merdimmobilis hominis</name>
    <dbReference type="NCBI Taxonomy" id="2897707"/>
    <lineage>
        <taxon>Bacteria</taxon>
        <taxon>Bacillati</taxon>
        <taxon>Bacillota</taxon>
        <taxon>Clostridia</taxon>
        <taxon>Eubacteriales</taxon>
        <taxon>Oscillospiraceae</taxon>
        <taxon>Merdimmobilis</taxon>
    </lineage>
</organism>
<dbReference type="PROSITE" id="PS51892">
    <property type="entry name" value="SUBTILASE"/>
    <property type="match status" value="1"/>
</dbReference>
<keyword evidence="4 14" id="KW-0732">Signal</keyword>
<feature type="active site" description="Charge relay system" evidence="8 9">
    <location>
        <position position="266"/>
    </location>
</feature>
<evidence type="ECO:0000256" key="2">
    <source>
        <dbReference type="ARBA" id="ARBA00022525"/>
    </source>
</evidence>
<dbReference type="InterPro" id="IPR003343">
    <property type="entry name" value="Big_2"/>
</dbReference>
<dbReference type="InterPro" id="IPR008964">
    <property type="entry name" value="Invasin/intimin_cell_adhesion"/>
</dbReference>
<dbReference type="RefSeq" id="WP_204448285.1">
    <property type="nucleotide sequence ID" value="NZ_JACJKY010000032.1"/>
</dbReference>
<evidence type="ECO:0000256" key="6">
    <source>
        <dbReference type="ARBA" id="ARBA00022801"/>
    </source>
</evidence>
<evidence type="ECO:0000256" key="7">
    <source>
        <dbReference type="ARBA" id="ARBA00022825"/>
    </source>
</evidence>
<evidence type="ECO:0000256" key="1">
    <source>
        <dbReference type="ARBA" id="ARBA00011073"/>
    </source>
</evidence>
<dbReference type="PROSITE" id="PS00138">
    <property type="entry name" value="SUBTILASE_SER"/>
    <property type="match status" value="1"/>
</dbReference>
<keyword evidence="6 9" id="KW-0378">Hydrolase</keyword>
<dbReference type="PROSITE" id="PS00136">
    <property type="entry name" value="SUBTILASE_ASP"/>
    <property type="match status" value="1"/>
</dbReference>
<comment type="caution">
    <text evidence="16">The sequence shown here is derived from an EMBL/GenBank/DDBJ whole genome shotgun (WGS) entry which is preliminary data.</text>
</comment>
<evidence type="ECO:0000313" key="16">
    <source>
        <dbReference type="EMBL" id="MBM6921912.1"/>
    </source>
</evidence>
<evidence type="ECO:0000256" key="12">
    <source>
        <dbReference type="SAM" id="MobiDB-lite"/>
    </source>
</evidence>
<keyword evidence="13" id="KW-0812">Transmembrane</keyword>
<dbReference type="Pfam" id="PF00082">
    <property type="entry name" value="Peptidase_S8"/>
    <property type="match status" value="1"/>
</dbReference>
<reference evidence="16" key="2">
    <citation type="journal article" date="2021" name="Sci. Rep.">
        <title>The distribution of antibiotic resistance genes in chicken gut microbiota commensals.</title>
        <authorList>
            <person name="Juricova H."/>
            <person name="Matiasovicova J."/>
            <person name="Kubasova T."/>
            <person name="Cejkova D."/>
            <person name="Rychlik I."/>
        </authorList>
    </citation>
    <scope>NUCLEOTIDE SEQUENCE</scope>
    <source>
        <strain evidence="16">An559</strain>
    </source>
</reference>
<dbReference type="InterPro" id="IPR022398">
    <property type="entry name" value="Peptidase_S8_His-AS"/>
</dbReference>
<evidence type="ECO:0000256" key="4">
    <source>
        <dbReference type="ARBA" id="ARBA00022729"/>
    </source>
</evidence>
<dbReference type="CDD" id="cd02133">
    <property type="entry name" value="PA_C5a_like"/>
    <property type="match status" value="1"/>
</dbReference>
<keyword evidence="7 9" id="KW-0720">Serine protease</keyword>
<dbReference type="SUPFAM" id="SSF52025">
    <property type="entry name" value="PA domain"/>
    <property type="match status" value="1"/>
</dbReference>
<evidence type="ECO:0000259" key="15">
    <source>
        <dbReference type="SMART" id="SM00635"/>
    </source>
</evidence>
<feature type="domain" description="BIG2" evidence="15">
    <location>
        <begin position="1062"/>
        <end position="1140"/>
    </location>
</feature>
<keyword evidence="17" id="KW-1185">Reference proteome</keyword>
<evidence type="ECO:0000256" key="8">
    <source>
        <dbReference type="PIRSR" id="PIRSR615500-1"/>
    </source>
</evidence>
<feature type="signal peptide" evidence="14">
    <location>
        <begin position="1"/>
        <end position="27"/>
    </location>
</feature>
<dbReference type="Pfam" id="PF06280">
    <property type="entry name" value="fn3_5"/>
    <property type="match status" value="1"/>
</dbReference>
<keyword evidence="2" id="KW-0964">Secreted</keyword>
<dbReference type="Gene3D" id="2.60.40.1080">
    <property type="match status" value="1"/>
</dbReference>
<dbReference type="Gene3D" id="2.60.40.1710">
    <property type="entry name" value="Subtilisin-like superfamily"/>
    <property type="match status" value="1"/>
</dbReference>
<dbReference type="Pfam" id="PF02368">
    <property type="entry name" value="Big_2"/>
    <property type="match status" value="1"/>
</dbReference>
<evidence type="ECO:0000256" key="11">
    <source>
        <dbReference type="SAM" id="Coils"/>
    </source>
</evidence>
<keyword evidence="13" id="KW-0472">Membrane</keyword>
<dbReference type="Gene3D" id="3.40.50.200">
    <property type="entry name" value="Peptidase S8/S53 domain"/>
    <property type="match status" value="1"/>
</dbReference>
<keyword evidence="13" id="KW-1133">Transmembrane helix</keyword>
<feature type="transmembrane region" description="Helical" evidence="13">
    <location>
        <begin position="1959"/>
        <end position="1978"/>
    </location>
</feature>
<reference evidence="16" key="1">
    <citation type="submission" date="2020-08" db="EMBL/GenBank/DDBJ databases">
        <authorList>
            <person name="Cejkova D."/>
            <person name="Kubasova T."/>
            <person name="Jahodarova E."/>
            <person name="Rychlik I."/>
        </authorList>
    </citation>
    <scope>NUCLEOTIDE SEQUENCE</scope>
    <source>
        <strain evidence="16">An559</strain>
    </source>
</reference>
<dbReference type="Pfam" id="PF07554">
    <property type="entry name" value="FIVAR"/>
    <property type="match status" value="4"/>
</dbReference>
<dbReference type="Gene3D" id="1.20.1270.70">
    <property type="entry name" value="Designed single chain three-helix bundle"/>
    <property type="match status" value="3"/>
</dbReference>
<dbReference type="SMART" id="SM00635">
    <property type="entry name" value="BID_2"/>
    <property type="match status" value="1"/>
</dbReference>
<dbReference type="InterPro" id="IPR015500">
    <property type="entry name" value="Peptidase_S8_subtilisin-rel"/>
</dbReference>
<dbReference type="InterPro" id="IPR046450">
    <property type="entry name" value="PA_dom_sf"/>
</dbReference>
<gene>
    <name evidence="16" type="ORF">H6A12_12265</name>
</gene>
<dbReference type="PANTHER" id="PTHR43399:SF4">
    <property type="entry name" value="CELL WALL-ASSOCIATED PROTEASE"/>
    <property type="match status" value="1"/>
</dbReference>
<dbReference type="SUPFAM" id="SSF49373">
    <property type="entry name" value="Invasin/intimin cell-adhesion fragments"/>
    <property type="match status" value="1"/>
</dbReference>